<evidence type="ECO:0000313" key="8">
    <source>
        <dbReference type="EMBL" id="MBC8431521.1"/>
    </source>
</evidence>
<comment type="function">
    <text evidence="7">Functions as a peptidoglycan terminase that cleaves nascent peptidoglycan strands endolytically to terminate their elongation.</text>
</comment>
<gene>
    <name evidence="7 8" type="primary">mltG</name>
    <name evidence="8" type="ORF">H8D96_06335</name>
</gene>
<name>A0A8J6NQA4_9BACT</name>
<evidence type="ECO:0000256" key="7">
    <source>
        <dbReference type="HAMAP-Rule" id="MF_02065"/>
    </source>
</evidence>
<dbReference type="HAMAP" id="MF_02065">
    <property type="entry name" value="MltG"/>
    <property type="match status" value="1"/>
</dbReference>
<feature type="site" description="Important for catalytic activity" evidence="7">
    <location>
        <position position="219"/>
    </location>
</feature>
<sequence length="334" mass="37568">MRKTCAIITIFLFLIITILSCLYLDLQIYANQPAAMETGEKVVMVLPGQGFKAFAQRLHQDGIIEHPSKFELLARLKGDDKIIKAGEYELSSTMPPNTILSILVSGKVRLYKFTVPEGYNLKQIASLAARSGYATDDAFLKAATNAELAHAMGIEAETFEGYLFPDTYHFPKGSSPEMIISTMVKRFWTVFEPEWKNRAKTLKLSVHQVVTLASLIEKETGAAFERPLIASVFHNRLKRRMRLETDPTVIYGLKDYNGNLTRKHLSMPTPYNTYTISGLPPGPIASTGIDAIKAALYPADTQFLYFVSKKDGTHQFSTNFKDHSRAVQKYQLRR</sequence>
<evidence type="ECO:0000313" key="9">
    <source>
        <dbReference type="Proteomes" id="UP000605201"/>
    </source>
</evidence>
<evidence type="ECO:0000256" key="1">
    <source>
        <dbReference type="ARBA" id="ARBA00022475"/>
    </source>
</evidence>
<dbReference type="NCBIfam" id="TIGR00247">
    <property type="entry name" value="endolytic transglycosylase MltG"/>
    <property type="match status" value="1"/>
</dbReference>
<dbReference type="EC" id="4.2.2.29" evidence="7"/>
<proteinExistence type="inferred from homology"/>
<comment type="catalytic activity">
    <reaction evidence="7">
        <text>a peptidoglycan chain = a peptidoglycan chain with N-acetyl-1,6-anhydromuramyl-[peptide] at the reducing end + a peptidoglycan chain with N-acetylglucosamine at the non-reducing end.</text>
        <dbReference type="EC" id="4.2.2.29"/>
    </reaction>
</comment>
<keyword evidence="2 7" id="KW-0812">Transmembrane</keyword>
<evidence type="ECO:0000256" key="2">
    <source>
        <dbReference type="ARBA" id="ARBA00022692"/>
    </source>
</evidence>
<dbReference type="PANTHER" id="PTHR30518:SF2">
    <property type="entry name" value="ENDOLYTIC MUREIN TRANSGLYCOSYLASE"/>
    <property type="match status" value="1"/>
</dbReference>
<dbReference type="InterPro" id="IPR003770">
    <property type="entry name" value="MLTG-like"/>
</dbReference>
<dbReference type="Gene3D" id="3.30.160.60">
    <property type="entry name" value="Classic Zinc Finger"/>
    <property type="match status" value="1"/>
</dbReference>
<keyword evidence="5 7" id="KW-0456">Lyase</keyword>
<keyword evidence="6 7" id="KW-0961">Cell wall biogenesis/degradation</keyword>
<dbReference type="GO" id="GO:0009252">
    <property type="term" value="P:peptidoglycan biosynthetic process"/>
    <property type="evidence" value="ECO:0007669"/>
    <property type="project" value="UniProtKB-UniRule"/>
</dbReference>
<dbReference type="GO" id="GO:0071555">
    <property type="term" value="P:cell wall organization"/>
    <property type="evidence" value="ECO:0007669"/>
    <property type="project" value="UniProtKB-KW"/>
</dbReference>
<keyword evidence="1 7" id="KW-1003">Cell membrane</keyword>
<dbReference type="Pfam" id="PF02618">
    <property type="entry name" value="YceG"/>
    <property type="match status" value="1"/>
</dbReference>
<dbReference type="Gene3D" id="3.30.1490.480">
    <property type="entry name" value="Endolytic murein transglycosylase"/>
    <property type="match status" value="1"/>
</dbReference>
<dbReference type="Proteomes" id="UP000605201">
    <property type="component" value="Unassembled WGS sequence"/>
</dbReference>
<dbReference type="GO" id="GO:0005886">
    <property type="term" value="C:plasma membrane"/>
    <property type="evidence" value="ECO:0007669"/>
    <property type="project" value="UniProtKB-UniRule"/>
</dbReference>
<comment type="caution">
    <text evidence="8">The sequence shown here is derived from an EMBL/GenBank/DDBJ whole genome shotgun (WGS) entry which is preliminary data.</text>
</comment>
<dbReference type="PANTHER" id="PTHR30518">
    <property type="entry name" value="ENDOLYTIC MUREIN TRANSGLYCOSYLASE"/>
    <property type="match status" value="1"/>
</dbReference>
<dbReference type="AlphaFoldDB" id="A0A8J6NQA4"/>
<dbReference type="EMBL" id="JACNIG010000152">
    <property type="protein sequence ID" value="MBC8431521.1"/>
    <property type="molecule type" value="Genomic_DNA"/>
</dbReference>
<evidence type="ECO:0000256" key="5">
    <source>
        <dbReference type="ARBA" id="ARBA00023239"/>
    </source>
</evidence>
<keyword evidence="3 7" id="KW-1133">Transmembrane helix</keyword>
<dbReference type="CDD" id="cd08010">
    <property type="entry name" value="MltG_like"/>
    <property type="match status" value="1"/>
</dbReference>
<dbReference type="GO" id="GO:0008932">
    <property type="term" value="F:lytic endotransglycosylase activity"/>
    <property type="evidence" value="ECO:0007669"/>
    <property type="project" value="UniProtKB-UniRule"/>
</dbReference>
<keyword evidence="4 7" id="KW-0472">Membrane</keyword>
<evidence type="ECO:0000256" key="4">
    <source>
        <dbReference type="ARBA" id="ARBA00023136"/>
    </source>
</evidence>
<protein>
    <recommendedName>
        <fullName evidence="7">Endolytic murein transglycosylase</fullName>
        <ecNumber evidence="7">4.2.2.29</ecNumber>
    </recommendedName>
    <alternativeName>
        <fullName evidence="7">Peptidoglycan lytic transglycosylase</fullName>
    </alternativeName>
    <alternativeName>
        <fullName evidence="7">Peptidoglycan polymerization terminase</fullName>
    </alternativeName>
</protein>
<reference evidence="8 9" key="1">
    <citation type="submission" date="2020-08" db="EMBL/GenBank/DDBJ databases">
        <title>Bridging the membrane lipid divide: bacteria of the FCB group superphylum have the potential to synthesize archaeal ether lipids.</title>
        <authorList>
            <person name="Villanueva L."/>
            <person name="Von Meijenfeldt F.A.B."/>
            <person name="Westbye A.B."/>
            <person name="Yadav S."/>
            <person name="Hopmans E.C."/>
            <person name="Dutilh B.E."/>
            <person name="Sinninghe Damste J.S."/>
        </authorList>
    </citation>
    <scope>NUCLEOTIDE SEQUENCE [LARGE SCALE GENOMIC DNA]</scope>
    <source>
        <strain evidence="8">NIOZ-UU17</strain>
    </source>
</reference>
<accession>A0A8J6NQA4</accession>
<comment type="similarity">
    <text evidence="7">Belongs to the transglycosylase MltG family.</text>
</comment>
<dbReference type="PROSITE" id="PS51257">
    <property type="entry name" value="PROKAR_LIPOPROTEIN"/>
    <property type="match status" value="1"/>
</dbReference>
<evidence type="ECO:0000256" key="3">
    <source>
        <dbReference type="ARBA" id="ARBA00022989"/>
    </source>
</evidence>
<evidence type="ECO:0000256" key="6">
    <source>
        <dbReference type="ARBA" id="ARBA00023316"/>
    </source>
</evidence>
<organism evidence="8 9">
    <name type="scientific">Candidatus Desulfatibia vada</name>
    <dbReference type="NCBI Taxonomy" id="2841696"/>
    <lineage>
        <taxon>Bacteria</taxon>
        <taxon>Pseudomonadati</taxon>
        <taxon>Thermodesulfobacteriota</taxon>
        <taxon>Desulfobacteria</taxon>
        <taxon>Desulfobacterales</taxon>
        <taxon>Desulfobacterales incertae sedis</taxon>
        <taxon>Candidatus Desulfatibia</taxon>
    </lineage>
</organism>